<dbReference type="OrthoDB" id="3636947at2"/>
<dbReference type="EMBL" id="CP031194">
    <property type="protein sequence ID" value="AXG82432.1"/>
    <property type="molecule type" value="Genomic_DNA"/>
</dbReference>
<evidence type="ECO:0000313" key="1">
    <source>
        <dbReference type="EMBL" id="AXG82432.1"/>
    </source>
</evidence>
<dbReference type="KEGG" id="spad:DVK44_07395"/>
<proteinExistence type="predicted"/>
<dbReference type="Proteomes" id="UP000253868">
    <property type="component" value="Chromosome"/>
</dbReference>
<reference evidence="2" key="1">
    <citation type="submission" date="2018-07" db="EMBL/GenBank/DDBJ databases">
        <authorList>
            <person name="Zhao J."/>
        </authorList>
    </citation>
    <scope>NUCLEOTIDE SEQUENCE [LARGE SCALE GENOMIC DNA]</scope>
    <source>
        <strain evidence="2">GSSD-12</strain>
    </source>
</reference>
<dbReference type="AlphaFoldDB" id="A0A345I0F8"/>
<organism evidence="1 2">
    <name type="scientific">Streptomyces paludis</name>
    <dbReference type="NCBI Taxonomy" id="2282738"/>
    <lineage>
        <taxon>Bacteria</taxon>
        <taxon>Bacillati</taxon>
        <taxon>Actinomycetota</taxon>
        <taxon>Actinomycetes</taxon>
        <taxon>Kitasatosporales</taxon>
        <taxon>Streptomycetaceae</taxon>
        <taxon>Streptomyces</taxon>
    </lineage>
</organism>
<keyword evidence="2" id="KW-1185">Reference proteome</keyword>
<sequence>MTLVVGVIVLALLLLLATCGGKGATKAKAGPPVPQATGERVVRAPRLSVPAAYDTSRGWDIRDVSPEYAVAEATNRIAYLERAGTDRFRLRTLNPATGEHGWEGPPARPLSSGDRFPRLLSVAKDGQEYFVTWSYGKLDAQGLRAAESLVSLDVYDAASGSVKRVEVPWTDAPVVSADGPGILISDGKATSAVVDPETGDVVKVPPGALGYPKKCPACRKLTQVRAMTDKGLLVNGARGFWVRGGWYSGKTAPKDADPASGIPASVAGGYVLAKWQKKKSAKDVRTHELWALHDVATGKAVTQVRCRKPVIKPVDEPRLVTSPGGHFLIAGRLAFDIEEKKAYCFEEEDGTDPLILTTVSDDGTAYGAISVRGPADALAGGGTPVRVDMTNAAPAPMAATVRLPSAETMNVGLFRWTDAKDRPHLIGYPHRSEEE</sequence>
<evidence type="ECO:0000313" key="2">
    <source>
        <dbReference type="Proteomes" id="UP000253868"/>
    </source>
</evidence>
<gene>
    <name evidence="1" type="ORF">DVK44_07395</name>
</gene>
<accession>A0A345I0F8</accession>
<protein>
    <submittedName>
        <fullName evidence="1">Uncharacterized protein</fullName>
    </submittedName>
</protein>
<dbReference type="SUPFAM" id="SSF82171">
    <property type="entry name" value="DPP6 N-terminal domain-like"/>
    <property type="match status" value="1"/>
</dbReference>
<name>A0A345I0F8_9ACTN</name>